<proteinExistence type="predicted"/>
<evidence type="ECO:0000256" key="2">
    <source>
        <dbReference type="ARBA" id="ARBA00022679"/>
    </source>
</evidence>
<name>A0A9X1NRM8_9HYPH</name>
<dbReference type="Pfam" id="PF03808">
    <property type="entry name" value="Glyco_tran_WecG"/>
    <property type="match status" value="1"/>
</dbReference>
<dbReference type="Proteomes" id="UP001139089">
    <property type="component" value="Unassembled WGS sequence"/>
</dbReference>
<gene>
    <name evidence="3" type="ORF">LRX75_05205</name>
</gene>
<sequence>MKYFPPVSIQPSHRDILDLAVCDFEWEEAFTFVDEVASLPIGQTIVSFLNANNANYMMEDPDYRSILERHVVLPDGHGVDIASKIFHGKPFPANLNGTDFVPAMLTYMRTPRRVAMVGARADVLQRAAENFAKHTPWHTFIPVSDGYFDPSESDAVMAKVRRANADILLIAMGTPRQEKWIDRYVGPGHARLVLGVGALFDFIAGEVPRAPESIRRMRLEWLYRMTIEPHRLWKRYVIGIPVFLRFVLWRKLTGPRTARTHPVRRLSSL</sequence>
<evidence type="ECO:0000313" key="4">
    <source>
        <dbReference type="Proteomes" id="UP001139089"/>
    </source>
</evidence>
<dbReference type="PANTHER" id="PTHR34136:SF1">
    <property type="entry name" value="UDP-N-ACETYL-D-MANNOSAMINURONIC ACID TRANSFERASE"/>
    <property type="match status" value="1"/>
</dbReference>
<dbReference type="GO" id="GO:0016758">
    <property type="term" value="F:hexosyltransferase activity"/>
    <property type="evidence" value="ECO:0007669"/>
    <property type="project" value="TreeGrafter"/>
</dbReference>
<keyword evidence="1" id="KW-0328">Glycosyltransferase</keyword>
<dbReference type="AlphaFoldDB" id="A0A9X1NRM8"/>
<dbReference type="NCBIfam" id="TIGR00696">
    <property type="entry name" value="wecG_tagA_cpsF"/>
    <property type="match status" value="1"/>
</dbReference>
<dbReference type="RefSeq" id="WP_231812511.1">
    <property type="nucleotide sequence ID" value="NZ_JAJOZR010000003.1"/>
</dbReference>
<accession>A0A9X1NRM8</accession>
<protein>
    <submittedName>
        <fullName evidence="3">WecB/TagA/CpsF family glycosyltransferase</fullName>
    </submittedName>
</protein>
<dbReference type="InterPro" id="IPR004629">
    <property type="entry name" value="WecG_TagA_CpsF"/>
</dbReference>
<dbReference type="EMBL" id="JAJOZR010000003">
    <property type="protein sequence ID" value="MCD7108439.1"/>
    <property type="molecule type" value="Genomic_DNA"/>
</dbReference>
<organism evidence="3 4">
    <name type="scientific">Rhizobium quercicola</name>
    <dbReference type="NCBI Taxonomy" id="2901226"/>
    <lineage>
        <taxon>Bacteria</taxon>
        <taxon>Pseudomonadati</taxon>
        <taxon>Pseudomonadota</taxon>
        <taxon>Alphaproteobacteria</taxon>
        <taxon>Hyphomicrobiales</taxon>
        <taxon>Rhizobiaceae</taxon>
        <taxon>Rhizobium/Agrobacterium group</taxon>
        <taxon>Rhizobium</taxon>
    </lineage>
</organism>
<dbReference type="PANTHER" id="PTHR34136">
    <property type="match status" value="1"/>
</dbReference>
<dbReference type="CDD" id="cd06533">
    <property type="entry name" value="Glyco_transf_WecG_TagA"/>
    <property type="match status" value="1"/>
</dbReference>
<reference evidence="3" key="1">
    <citation type="submission" date="2021-12" db="EMBL/GenBank/DDBJ databases">
        <authorList>
            <person name="Li Y."/>
        </authorList>
    </citation>
    <scope>NUCLEOTIDE SEQUENCE</scope>
    <source>
        <strain evidence="3">DKSPLA3</strain>
    </source>
</reference>
<keyword evidence="2" id="KW-0808">Transferase</keyword>
<keyword evidence="4" id="KW-1185">Reference proteome</keyword>
<comment type="caution">
    <text evidence="3">The sequence shown here is derived from an EMBL/GenBank/DDBJ whole genome shotgun (WGS) entry which is preliminary data.</text>
</comment>
<evidence type="ECO:0000313" key="3">
    <source>
        <dbReference type="EMBL" id="MCD7108439.1"/>
    </source>
</evidence>
<evidence type="ECO:0000256" key="1">
    <source>
        <dbReference type="ARBA" id="ARBA00022676"/>
    </source>
</evidence>